<protein>
    <recommendedName>
        <fullName evidence="3">DUF222 domain-containing protein</fullName>
    </recommendedName>
</protein>
<dbReference type="EMBL" id="JBHSXX010000001">
    <property type="protein sequence ID" value="MFC6867615.1"/>
    <property type="molecule type" value="Genomic_DNA"/>
</dbReference>
<dbReference type="RefSeq" id="WP_345401118.1">
    <property type="nucleotide sequence ID" value="NZ_BAABLA010000104.1"/>
</dbReference>
<keyword evidence="2" id="KW-1185">Reference proteome</keyword>
<accession>A0ABW2BZQ1</accession>
<dbReference type="Proteomes" id="UP001596337">
    <property type="component" value="Unassembled WGS sequence"/>
</dbReference>
<evidence type="ECO:0000313" key="2">
    <source>
        <dbReference type="Proteomes" id="UP001596337"/>
    </source>
</evidence>
<organism evidence="1 2">
    <name type="scientific">Haloechinothrix salitolerans</name>
    <dbReference type="NCBI Taxonomy" id="926830"/>
    <lineage>
        <taxon>Bacteria</taxon>
        <taxon>Bacillati</taxon>
        <taxon>Actinomycetota</taxon>
        <taxon>Actinomycetes</taxon>
        <taxon>Pseudonocardiales</taxon>
        <taxon>Pseudonocardiaceae</taxon>
        <taxon>Haloechinothrix</taxon>
    </lineage>
</organism>
<proteinExistence type="predicted"/>
<gene>
    <name evidence="1" type="ORF">ACFQGD_10685</name>
</gene>
<comment type="caution">
    <text evidence="1">The sequence shown here is derived from an EMBL/GenBank/DDBJ whole genome shotgun (WGS) entry which is preliminary data.</text>
</comment>
<sequence length="199" mass="21834">MNQPEQTATAPALSDDDWAQLARAHEEYLTQVSPAYDEVLHQVSDRIGTSGSIGKVDIGALVFWKRLQANTKWANRLGAMPDHDIRAVTAEAVTVAKDGDIPTPHAAERARDVLRVLPGFGSGPALASAVLTAAAPGRMAVYDRRARNGLTKLGLELPRERRYGHYMERVEQLRLCASERGLDWSARDVDMALYMLGRG</sequence>
<evidence type="ECO:0008006" key="3">
    <source>
        <dbReference type="Google" id="ProtNLM"/>
    </source>
</evidence>
<evidence type="ECO:0000313" key="1">
    <source>
        <dbReference type="EMBL" id="MFC6867615.1"/>
    </source>
</evidence>
<reference evidence="2" key="1">
    <citation type="journal article" date="2019" name="Int. J. Syst. Evol. Microbiol.">
        <title>The Global Catalogue of Microorganisms (GCM) 10K type strain sequencing project: providing services to taxonomists for standard genome sequencing and annotation.</title>
        <authorList>
            <consortium name="The Broad Institute Genomics Platform"/>
            <consortium name="The Broad Institute Genome Sequencing Center for Infectious Disease"/>
            <person name="Wu L."/>
            <person name="Ma J."/>
        </authorList>
    </citation>
    <scope>NUCLEOTIDE SEQUENCE [LARGE SCALE GENOMIC DNA]</scope>
    <source>
        <strain evidence="2">KCTC 32255</strain>
    </source>
</reference>
<name>A0ABW2BZQ1_9PSEU</name>